<accession>M0ZMK1</accession>
<evidence type="ECO:0000259" key="2">
    <source>
        <dbReference type="Pfam" id="PF01764"/>
    </source>
</evidence>
<proteinExistence type="predicted"/>
<evidence type="ECO:0000256" key="1">
    <source>
        <dbReference type="ARBA" id="ARBA00022801"/>
    </source>
</evidence>
<dbReference type="PANTHER" id="PTHR47759">
    <property type="entry name" value="OS04G0509100 PROTEIN"/>
    <property type="match status" value="1"/>
</dbReference>
<dbReference type="GO" id="GO:0006629">
    <property type="term" value="P:lipid metabolic process"/>
    <property type="evidence" value="ECO:0007669"/>
    <property type="project" value="InterPro"/>
</dbReference>
<reference evidence="3" key="2">
    <citation type="submission" date="2015-06" db="UniProtKB">
        <authorList>
            <consortium name="EnsemblPlants"/>
        </authorList>
    </citation>
    <scope>IDENTIFICATION</scope>
    <source>
        <strain evidence="3">DM1-3 516 R44</strain>
    </source>
</reference>
<organism evidence="3 4">
    <name type="scientific">Solanum tuberosum</name>
    <name type="common">Potato</name>
    <dbReference type="NCBI Taxonomy" id="4113"/>
    <lineage>
        <taxon>Eukaryota</taxon>
        <taxon>Viridiplantae</taxon>
        <taxon>Streptophyta</taxon>
        <taxon>Embryophyta</taxon>
        <taxon>Tracheophyta</taxon>
        <taxon>Spermatophyta</taxon>
        <taxon>Magnoliopsida</taxon>
        <taxon>eudicotyledons</taxon>
        <taxon>Gunneridae</taxon>
        <taxon>Pentapetalae</taxon>
        <taxon>asterids</taxon>
        <taxon>lamiids</taxon>
        <taxon>Solanales</taxon>
        <taxon>Solanaceae</taxon>
        <taxon>Solanoideae</taxon>
        <taxon>Solaneae</taxon>
        <taxon>Solanum</taxon>
    </lineage>
</organism>
<name>M0ZMK1_SOLTU</name>
<dbReference type="Gramene" id="PGSC0003DMT400003928">
    <property type="protein sequence ID" value="PGSC0003DMT400003928"/>
    <property type="gene ID" value="PGSC0003DMG401001548"/>
</dbReference>
<dbReference type="EnsemblPlants" id="PGSC0003DMT400003928">
    <property type="protein sequence ID" value="PGSC0003DMT400003928"/>
    <property type="gene ID" value="PGSC0003DMG401001548"/>
</dbReference>
<dbReference type="InterPro" id="IPR002921">
    <property type="entry name" value="Fungal_lipase-type"/>
</dbReference>
<dbReference type="Pfam" id="PF01764">
    <property type="entry name" value="Lipase_3"/>
    <property type="match status" value="1"/>
</dbReference>
<reference evidence="4" key="1">
    <citation type="journal article" date="2011" name="Nature">
        <title>Genome sequence and analysis of the tuber crop potato.</title>
        <authorList>
            <consortium name="The Potato Genome Sequencing Consortium"/>
        </authorList>
    </citation>
    <scope>NUCLEOTIDE SEQUENCE [LARGE SCALE GENOMIC DNA]</scope>
    <source>
        <strain evidence="4">cv. DM1-3 516 R44</strain>
    </source>
</reference>
<dbReference type="AlphaFoldDB" id="M0ZMK1"/>
<protein>
    <submittedName>
        <fullName evidence="3">Triacylglycerol lipase</fullName>
    </submittedName>
</protein>
<evidence type="ECO:0000313" key="3">
    <source>
        <dbReference type="EnsemblPlants" id="PGSC0003DMT400003928"/>
    </source>
</evidence>
<dbReference type="InterPro" id="IPR029058">
    <property type="entry name" value="AB_hydrolase_fold"/>
</dbReference>
<dbReference type="HOGENOM" id="CLU_2390324_0_0_1"/>
<keyword evidence="4" id="KW-1185">Reference proteome</keyword>
<dbReference type="Gene3D" id="3.40.50.1820">
    <property type="entry name" value="alpha/beta hydrolase"/>
    <property type="match status" value="1"/>
</dbReference>
<dbReference type="SUPFAM" id="SSF53474">
    <property type="entry name" value="alpha/beta-Hydrolases"/>
    <property type="match status" value="1"/>
</dbReference>
<dbReference type="ExpressionAtlas" id="M0ZMK1">
    <property type="expression patterns" value="baseline"/>
</dbReference>
<sequence>MYNFGSPRVGNKKFSEVYNEKVKDSWRVVNHRDIIPTVPRLMGYCHVAQPVYLAAGDPKNTMVSRFHFQTFYTIQRWIGRILALVRKFCFTVRA</sequence>
<keyword evidence="1" id="KW-0378">Hydrolase</keyword>
<evidence type="ECO:0000313" key="4">
    <source>
        <dbReference type="Proteomes" id="UP000011115"/>
    </source>
</evidence>
<dbReference type="GO" id="GO:0016787">
    <property type="term" value="F:hydrolase activity"/>
    <property type="evidence" value="ECO:0007669"/>
    <property type="project" value="UniProtKB-KW"/>
</dbReference>
<dbReference type="Proteomes" id="UP000011115">
    <property type="component" value="Unassembled WGS sequence"/>
</dbReference>
<feature type="domain" description="Fungal lipase-type" evidence="2">
    <location>
        <begin position="2"/>
        <end position="40"/>
    </location>
</feature>
<dbReference type="PANTHER" id="PTHR47759:SF2">
    <property type="entry name" value="TRIGLYCERIDE LIPASE"/>
    <property type="match status" value="1"/>
</dbReference>